<organism evidence="1 2">
    <name type="scientific">Tritrichomonas musculus</name>
    <dbReference type="NCBI Taxonomy" id="1915356"/>
    <lineage>
        <taxon>Eukaryota</taxon>
        <taxon>Metamonada</taxon>
        <taxon>Parabasalia</taxon>
        <taxon>Tritrichomonadida</taxon>
        <taxon>Tritrichomonadidae</taxon>
        <taxon>Tritrichomonas</taxon>
    </lineage>
</organism>
<evidence type="ECO:0000313" key="2">
    <source>
        <dbReference type="Proteomes" id="UP001470230"/>
    </source>
</evidence>
<reference evidence="1 2" key="1">
    <citation type="submission" date="2024-04" db="EMBL/GenBank/DDBJ databases">
        <title>Tritrichomonas musculus Genome.</title>
        <authorList>
            <person name="Alves-Ferreira E."/>
            <person name="Grigg M."/>
            <person name="Lorenzi H."/>
            <person name="Galac M."/>
        </authorList>
    </citation>
    <scope>NUCLEOTIDE SEQUENCE [LARGE SCALE GENOMIC DNA]</scope>
    <source>
        <strain evidence="1 2">EAF2021</strain>
    </source>
</reference>
<protein>
    <submittedName>
        <fullName evidence="1">Uncharacterized protein</fullName>
    </submittedName>
</protein>
<sequence length="490" mass="55609">MTNPSEIGISFTPFPFSLLRTNYSRISADSLPKCLKCGAFINKYDICEGYTFKCPLCGHSTVSRIAFELDGAEFTDDVYEAYCTKYPINREQFTPTDFFLISLSLLKTCPNLLDIIDDAYSLCSQPKQIGIAFIHGGITVVKFRENLSFQTYPDEIPIIRLPTIFILSDQFRKSLPLIKSKAKELVSIEEFEGESGTKVPNFIKFIVQCCTRFGTSGKLFLDEKDFHSAAMCKDIRNEALYSCRFGSQISIFPIFNRSSNFSNVSYKSPLFDFCSITGGFLKFFNIDNTSQEAFISSISNFRKSILPILKHSLFHDTVLYIVPPIDCQVTDYAGNGFLKSHFVISIPKIKIGDTFFFKIDAKSITHPFLQFVVFFTNEVGVKKIRIYTAKIEDFPTEDLYAMSSFLAAITAQRLLVEDETDLKKFIDSLKKKYATFQERFPVCSKAEALLLSCDYGETIEKALECRQMLSLKTPINISEVQNNANEECEL</sequence>
<dbReference type="InterPro" id="IPR036174">
    <property type="entry name" value="Znf_Sec23_Sec24_sf"/>
</dbReference>
<evidence type="ECO:0000313" key="1">
    <source>
        <dbReference type="EMBL" id="KAK8836140.1"/>
    </source>
</evidence>
<accession>A0ABR2GQC4</accession>
<dbReference type="Proteomes" id="UP001470230">
    <property type="component" value="Unassembled WGS sequence"/>
</dbReference>
<proteinExistence type="predicted"/>
<comment type="caution">
    <text evidence="1">The sequence shown here is derived from an EMBL/GenBank/DDBJ whole genome shotgun (WGS) entry which is preliminary data.</text>
</comment>
<keyword evidence="2" id="KW-1185">Reference proteome</keyword>
<gene>
    <name evidence="1" type="ORF">M9Y10_039953</name>
</gene>
<dbReference type="EMBL" id="JAPFFF010000068">
    <property type="protein sequence ID" value="KAK8836140.1"/>
    <property type="molecule type" value="Genomic_DNA"/>
</dbReference>
<dbReference type="SUPFAM" id="SSF82919">
    <property type="entry name" value="Zn-finger domain of Sec23/24"/>
    <property type="match status" value="1"/>
</dbReference>
<name>A0ABR2GQC4_9EUKA</name>